<proteinExistence type="predicted"/>
<gene>
    <name evidence="3" type="ORF">GCM10017161_09160</name>
</gene>
<organism evidence="3 4">
    <name type="scientific">Thalassotalea marina</name>
    <dbReference type="NCBI Taxonomy" id="1673741"/>
    <lineage>
        <taxon>Bacteria</taxon>
        <taxon>Pseudomonadati</taxon>
        <taxon>Pseudomonadota</taxon>
        <taxon>Gammaproteobacteria</taxon>
        <taxon>Alteromonadales</taxon>
        <taxon>Colwelliaceae</taxon>
        <taxon>Thalassotalea</taxon>
    </lineage>
</organism>
<dbReference type="Proteomes" id="UP000623842">
    <property type="component" value="Unassembled WGS sequence"/>
</dbReference>
<feature type="chain" id="PRO_5037665376" evidence="2">
    <location>
        <begin position="27"/>
        <end position="317"/>
    </location>
</feature>
<comment type="caution">
    <text evidence="3">The sequence shown here is derived from an EMBL/GenBank/DDBJ whole genome shotgun (WGS) entry which is preliminary data.</text>
</comment>
<evidence type="ECO:0000313" key="4">
    <source>
        <dbReference type="Proteomes" id="UP000623842"/>
    </source>
</evidence>
<name>A0A919BDT0_9GAMM</name>
<dbReference type="AlphaFoldDB" id="A0A919BDT0"/>
<dbReference type="RefSeq" id="WP_189767735.1">
    <property type="nucleotide sequence ID" value="NZ_BNCK01000002.1"/>
</dbReference>
<evidence type="ECO:0000256" key="1">
    <source>
        <dbReference type="SAM" id="Coils"/>
    </source>
</evidence>
<keyword evidence="1" id="KW-0175">Coiled coil</keyword>
<feature type="coiled-coil region" evidence="1">
    <location>
        <begin position="131"/>
        <end position="237"/>
    </location>
</feature>
<feature type="signal peptide" evidence="2">
    <location>
        <begin position="1"/>
        <end position="26"/>
    </location>
</feature>
<evidence type="ECO:0000313" key="3">
    <source>
        <dbReference type="EMBL" id="GHF83968.1"/>
    </source>
</evidence>
<accession>A0A919BDT0</accession>
<sequence>MNTLTKVFTRAIIPSLLAVSVTQAFANEYDEMQKQLDIMSKIIKSSTGADDRARRGHKINGVESVYLKGQGVVFTVNSSASRNQWGNYNFKFVLPEMPALAPTAPVPPVPPVAHDIEIDEDTQIEMEKSVAQAMEYAADTYEKAIESLHEERERYRDIRNEQRDTGYEIRDLEREKRDIEFQLRRADEASKAELKARLKELDKEQEQHKKALEALSLKAKELQKAQIAKQAAQEKERLAYYENLTNTLAEAFCLYGNGLRSLPKNENVSLIIKSAGEKEHGRYKDKIFVFSKKDILSCSADSISVAKLIEKGQGYEF</sequence>
<keyword evidence="4" id="KW-1185">Reference proteome</keyword>
<protein>
    <submittedName>
        <fullName evidence="3">Uncharacterized protein</fullName>
    </submittedName>
</protein>
<reference evidence="3" key="1">
    <citation type="journal article" date="2014" name="Int. J. Syst. Evol. Microbiol.">
        <title>Complete genome sequence of Corynebacterium casei LMG S-19264T (=DSM 44701T), isolated from a smear-ripened cheese.</title>
        <authorList>
            <consortium name="US DOE Joint Genome Institute (JGI-PGF)"/>
            <person name="Walter F."/>
            <person name="Albersmeier A."/>
            <person name="Kalinowski J."/>
            <person name="Ruckert C."/>
        </authorList>
    </citation>
    <scope>NUCLEOTIDE SEQUENCE</scope>
    <source>
        <strain evidence="3">KCTC 42731</strain>
    </source>
</reference>
<evidence type="ECO:0000256" key="2">
    <source>
        <dbReference type="SAM" id="SignalP"/>
    </source>
</evidence>
<dbReference type="EMBL" id="BNCK01000002">
    <property type="protein sequence ID" value="GHF83968.1"/>
    <property type="molecule type" value="Genomic_DNA"/>
</dbReference>
<reference evidence="3" key="2">
    <citation type="submission" date="2020-09" db="EMBL/GenBank/DDBJ databases">
        <authorList>
            <person name="Sun Q."/>
            <person name="Kim S."/>
        </authorList>
    </citation>
    <scope>NUCLEOTIDE SEQUENCE</scope>
    <source>
        <strain evidence="3">KCTC 42731</strain>
    </source>
</reference>
<keyword evidence="2" id="KW-0732">Signal</keyword>